<dbReference type="CDD" id="cd01428">
    <property type="entry name" value="ADK"/>
    <property type="match status" value="1"/>
</dbReference>
<protein>
    <recommendedName>
        <fullName evidence="7">Adenylate kinase active site lid domain-containing protein</fullName>
    </recommendedName>
</protein>
<dbReference type="InterPro" id="IPR027417">
    <property type="entry name" value="P-loop_NTPase"/>
</dbReference>
<dbReference type="InterPro" id="IPR033690">
    <property type="entry name" value="Adenylat_kinase_CS"/>
</dbReference>
<name>A0A8J2X4Y9_9STRA</name>
<dbReference type="HAMAP" id="MF_00235">
    <property type="entry name" value="Adenylate_kinase_Adk"/>
    <property type="match status" value="1"/>
</dbReference>
<proteinExistence type="inferred from homology"/>
<dbReference type="Gene3D" id="3.40.50.300">
    <property type="entry name" value="P-loop containing nucleotide triphosphate hydrolases"/>
    <property type="match status" value="1"/>
</dbReference>
<dbReference type="InterPro" id="IPR007862">
    <property type="entry name" value="Adenylate_kinase_lid-dom"/>
</dbReference>
<evidence type="ECO:0000256" key="2">
    <source>
        <dbReference type="ARBA" id="ARBA00022679"/>
    </source>
</evidence>
<dbReference type="InterPro" id="IPR000850">
    <property type="entry name" value="Adenylat/UMP-CMP_kin"/>
</dbReference>
<sequence length="259" mass="27599">MAESTKELTEDGAKVTTVAEGAEATAAPPAEPGRTIIILFGPPGSGKGTQAPRIVDALGTPQLSTGDMLRAAVAAGTEVGKKADEVMKSGALVDDDLVAAIIKDRIAADDCKGGFLLDGFPRTVGQAEKLDAILKETNESVSMVLRLCVPDEDLEARICGRWIHQASGRSYHATNKKPKSLPDGAEPSAENMLDDETNEPLMQRKDDTKEALVERLKGYHEMTTPLLDHYKAVVKEVDAAKAPAEIGPQIDELVAPYKK</sequence>
<feature type="region of interest" description="Disordered" evidence="6">
    <location>
        <begin position="171"/>
        <end position="198"/>
    </location>
</feature>
<dbReference type="PRINTS" id="PR00094">
    <property type="entry name" value="ADENYLTKNASE"/>
</dbReference>
<evidence type="ECO:0000313" key="8">
    <source>
        <dbReference type="EMBL" id="CAH0375026.1"/>
    </source>
</evidence>
<accession>A0A8J2X4Y9</accession>
<keyword evidence="4 5" id="KW-0418">Kinase</keyword>
<keyword evidence="9" id="KW-1185">Reference proteome</keyword>
<dbReference type="FunFam" id="3.40.50.300:FF:000106">
    <property type="entry name" value="Adenylate kinase mitochondrial"/>
    <property type="match status" value="1"/>
</dbReference>
<dbReference type="Pfam" id="PF05191">
    <property type="entry name" value="ADK_lid"/>
    <property type="match status" value="1"/>
</dbReference>
<feature type="compositionally biased region" description="Basic and acidic residues" evidence="6">
    <location>
        <begin position="1"/>
        <end position="13"/>
    </location>
</feature>
<organism evidence="8 9">
    <name type="scientific">Pelagomonas calceolata</name>
    <dbReference type="NCBI Taxonomy" id="35677"/>
    <lineage>
        <taxon>Eukaryota</taxon>
        <taxon>Sar</taxon>
        <taxon>Stramenopiles</taxon>
        <taxon>Ochrophyta</taxon>
        <taxon>Pelagophyceae</taxon>
        <taxon>Pelagomonadales</taxon>
        <taxon>Pelagomonadaceae</taxon>
        <taxon>Pelagomonas</taxon>
    </lineage>
</organism>
<evidence type="ECO:0000256" key="6">
    <source>
        <dbReference type="SAM" id="MobiDB-lite"/>
    </source>
</evidence>
<evidence type="ECO:0000313" key="9">
    <source>
        <dbReference type="Proteomes" id="UP000789595"/>
    </source>
</evidence>
<evidence type="ECO:0000256" key="3">
    <source>
        <dbReference type="ARBA" id="ARBA00022741"/>
    </source>
</evidence>
<keyword evidence="2 5" id="KW-0808">Transferase</keyword>
<feature type="compositionally biased region" description="Low complexity" evidence="6">
    <location>
        <begin position="15"/>
        <end position="28"/>
    </location>
</feature>
<dbReference type="NCBIfam" id="NF001381">
    <property type="entry name" value="PRK00279.1-3"/>
    <property type="match status" value="1"/>
</dbReference>
<dbReference type="AlphaFoldDB" id="A0A8J2X4Y9"/>
<gene>
    <name evidence="8" type="ORF">PECAL_4P23440</name>
</gene>
<feature type="domain" description="Adenylate kinase active site lid" evidence="7">
    <location>
        <begin position="161"/>
        <end position="206"/>
    </location>
</feature>
<dbReference type="SUPFAM" id="SSF52540">
    <property type="entry name" value="P-loop containing nucleoside triphosphate hydrolases"/>
    <property type="match status" value="1"/>
</dbReference>
<evidence type="ECO:0000256" key="5">
    <source>
        <dbReference type="RuleBase" id="RU003330"/>
    </source>
</evidence>
<keyword evidence="3" id="KW-0547">Nucleotide-binding</keyword>
<dbReference type="SUPFAM" id="SSF57774">
    <property type="entry name" value="Microbial and mitochondrial ADK, insert 'zinc finger' domain"/>
    <property type="match status" value="1"/>
</dbReference>
<dbReference type="GO" id="GO:0005524">
    <property type="term" value="F:ATP binding"/>
    <property type="evidence" value="ECO:0007669"/>
    <property type="project" value="InterPro"/>
</dbReference>
<evidence type="ECO:0000259" key="7">
    <source>
        <dbReference type="Pfam" id="PF05191"/>
    </source>
</evidence>
<comment type="similarity">
    <text evidence="1 5">Belongs to the adenylate kinase family.</text>
</comment>
<dbReference type="InterPro" id="IPR036193">
    <property type="entry name" value="ADK_active_lid_dom_sf"/>
</dbReference>
<dbReference type="InterPro" id="IPR006259">
    <property type="entry name" value="Adenyl_kin_sub"/>
</dbReference>
<reference evidence="8" key="1">
    <citation type="submission" date="2021-11" db="EMBL/GenBank/DDBJ databases">
        <authorList>
            <consortium name="Genoscope - CEA"/>
            <person name="William W."/>
        </authorList>
    </citation>
    <scope>NUCLEOTIDE SEQUENCE</scope>
</reference>
<dbReference type="GO" id="GO:0004017">
    <property type="term" value="F:AMP kinase activity"/>
    <property type="evidence" value="ECO:0007669"/>
    <property type="project" value="InterPro"/>
</dbReference>
<dbReference type="Pfam" id="PF00406">
    <property type="entry name" value="ADK"/>
    <property type="match status" value="1"/>
</dbReference>
<feature type="region of interest" description="Disordered" evidence="6">
    <location>
        <begin position="1"/>
        <end position="29"/>
    </location>
</feature>
<evidence type="ECO:0000256" key="4">
    <source>
        <dbReference type="ARBA" id="ARBA00022777"/>
    </source>
</evidence>
<dbReference type="OrthoDB" id="439792at2759"/>
<dbReference type="Proteomes" id="UP000789595">
    <property type="component" value="Unassembled WGS sequence"/>
</dbReference>
<dbReference type="PANTHER" id="PTHR23359">
    <property type="entry name" value="NUCLEOTIDE KINASE"/>
    <property type="match status" value="1"/>
</dbReference>
<dbReference type="EMBL" id="CAKKNE010000004">
    <property type="protein sequence ID" value="CAH0375026.1"/>
    <property type="molecule type" value="Genomic_DNA"/>
</dbReference>
<evidence type="ECO:0000256" key="1">
    <source>
        <dbReference type="ARBA" id="ARBA00007220"/>
    </source>
</evidence>
<dbReference type="NCBIfam" id="TIGR01351">
    <property type="entry name" value="adk"/>
    <property type="match status" value="1"/>
</dbReference>
<comment type="caution">
    <text evidence="8">The sequence shown here is derived from an EMBL/GenBank/DDBJ whole genome shotgun (WGS) entry which is preliminary data.</text>
</comment>
<dbReference type="PROSITE" id="PS00113">
    <property type="entry name" value="ADENYLATE_KINASE"/>
    <property type="match status" value="1"/>
</dbReference>